<dbReference type="Gene3D" id="1.10.287.110">
    <property type="entry name" value="DnaJ domain"/>
    <property type="match status" value="1"/>
</dbReference>
<dbReference type="Gene3D" id="1.20.1280.20">
    <property type="entry name" value="HscB, C-terminal domain"/>
    <property type="match status" value="1"/>
</dbReference>
<dbReference type="NCBIfam" id="TIGR00714">
    <property type="entry name" value="hscB"/>
    <property type="match status" value="1"/>
</dbReference>
<proteinExistence type="inferred from homology"/>
<dbReference type="Proteomes" id="UP001165541">
    <property type="component" value="Unassembled WGS sequence"/>
</dbReference>
<dbReference type="SUPFAM" id="SSF47144">
    <property type="entry name" value="HSC20 (HSCB), C-terminal oligomerisation domain"/>
    <property type="match status" value="1"/>
</dbReference>
<dbReference type="InterPro" id="IPR036386">
    <property type="entry name" value="HscB_C_sf"/>
</dbReference>
<feature type="domain" description="J" evidence="5">
    <location>
        <begin position="6"/>
        <end position="78"/>
    </location>
</feature>
<reference evidence="6" key="1">
    <citation type="submission" date="2022-05" db="EMBL/GenBank/DDBJ databases">
        <title>Schlegelella sp. nov., isolated from mangrove soil.</title>
        <authorList>
            <person name="Liu Y."/>
            <person name="Ge X."/>
            <person name="Liu W."/>
        </authorList>
    </citation>
    <scope>NUCLEOTIDE SEQUENCE</scope>
    <source>
        <strain evidence="6">S2-27</strain>
    </source>
</reference>
<evidence type="ECO:0000256" key="1">
    <source>
        <dbReference type="ARBA" id="ARBA00010476"/>
    </source>
</evidence>
<protein>
    <recommendedName>
        <fullName evidence="4">Co-chaperone protein HscB homolog</fullName>
    </recommendedName>
</protein>
<dbReference type="SMART" id="SM00271">
    <property type="entry name" value="DnaJ"/>
    <property type="match status" value="1"/>
</dbReference>
<dbReference type="PANTHER" id="PTHR14021">
    <property type="entry name" value="IRON-SULFUR CLUSTER CO-CHAPERONE PROTEIN HSCB"/>
    <property type="match status" value="1"/>
</dbReference>
<comment type="caution">
    <text evidence="6">The sequence shown here is derived from an EMBL/GenBank/DDBJ whole genome shotgun (WGS) entry which is preliminary data.</text>
</comment>
<dbReference type="Pfam" id="PF07743">
    <property type="entry name" value="HSCB_C"/>
    <property type="match status" value="1"/>
</dbReference>
<evidence type="ECO:0000313" key="7">
    <source>
        <dbReference type="Proteomes" id="UP001165541"/>
    </source>
</evidence>
<dbReference type="HAMAP" id="MF_00682">
    <property type="entry name" value="HscB"/>
    <property type="match status" value="1"/>
</dbReference>
<dbReference type="InterPro" id="IPR001623">
    <property type="entry name" value="DnaJ_domain"/>
</dbReference>
<dbReference type="PANTHER" id="PTHR14021:SF15">
    <property type="entry name" value="IRON-SULFUR CLUSTER CO-CHAPERONE PROTEIN HSCB"/>
    <property type="match status" value="1"/>
</dbReference>
<evidence type="ECO:0000256" key="3">
    <source>
        <dbReference type="ARBA" id="ARBA00025596"/>
    </source>
</evidence>
<dbReference type="InterPro" id="IPR009073">
    <property type="entry name" value="HscB_oligo_C"/>
</dbReference>
<evidence type="ECO:0000256" key="4">
    <source>
        <dbReference type="HAMAP-Rule" id="MF_00682"/>
    </source>
</evidence>
<name>A0ABT0YNL3_9BURK</name>
<keyword evidence="2 4" id="KW-0143">Chaperone</keyword>
<dbReference type="InterPro" id="IPR004640">
    <property type="entry name" value="HscB"/>
</dbReference>
<comment type="similarity">
    <text evidence="1 4">Belongs to the HscB family.</text>
</comment>
<organism evidence="6 7">
    <name type="scientific">Caldimonas mangrovi</name>
    <dbReference type="NCBI Taxonomy" id="2944811"/>
    <lineage>
        <taxon>Bacteria</taxon>
        <taxon>Pseudomonadati</taxon>
        <taxon>Pseudomonadota</taxon>
        <taxon>Betaproteobacteria</taxon>
        <taxon>Burkholderiales</taxon>
        <taxon>Sphaerotilaceae</taxon>
        <taxon>Caldimonas</taxon>
    </lineage>
</organism>
<gene>
    <name evidence="4 6" type="primary">hscB</name>
    <name evidence="6" type="ORF">M8A51_12330</name>
</gene>
<dbReference type="NCBIfam" id="NF002935">
    <property type="entry name" value="PRK03578.1"/>
    <property type="match status" value="1"/>
</dbReference>
<dbReference type="RefSeq" id="WP_251778874.1">
    <property type="nucleotide sequence ID" value="NZ_JAMKFE010000006.1"/>
</dbReference>
<evidence type="ECO:0000313" key="6">
    <source>
        <dbReference type="EMBL" id="MCM5680317.1"/>
    </source>
</evidence>
<sequence>MKLDLNDFELFDVPERFDVERALLDERWKALQARVHPDRFASQGAAAQRVAMQWAVRVNEAYQRLKDPLKRASYLCQLRGAPIQAESNTAMPADFLMQQMAWRETLDEAQGEGELDALAEEVRSRHRQMLDTLRECLDVRGDFAAAAQQVRALMFVERFAEDVDRRLDALGQ</sequence>
<dbReference type="PROSITE" id="PS50076">
    <property type="entry name" value="DNAJ_2"/>
    <property type="match status" value="1"/>
</dbReference>
<dbReference type="SUPFAM" id="SSF46565">
    <property type="entry name" value="Chaperone J-domain"/>
    <property type="match status" value="1"/>
</dbReference>
<accession>A0ABT0YNL3</accession>
<evidence type="ECO:0000256" key="2">
    <source>
        <dbReference type="ARBA" id="ARBA00023186"/>
    </source>
</evidence>
<comment type="function">
    <text evidence="3 4">Co-chaperone involved in the maturation of iron-sulfur cluster-containing proteins. Seems to help targeting proteins to be folded toward HscA.</text>
</comment>
<evidence type="ECO:0000259" key="5">
    <source>
        <dbReference type="PROSITE" id="PS50076"/>
    </source>
</evidence>
<comment type="subunit">
    <text evidence="4">Interacts with HscA and stimulates its ATPase activity.</text>
</comment>
<keyword evidence="7" id="KW-1185">Reference proteome</keyword>
<dbReference type="EMBL" id="JAMKFE010000006">
    <property type="protein sequence ID" value="MCM5680317.1"/>
    <property type="molecule type" value="Genomic_DNA"/>
</dbReference>
<dbReference type="InterPro" id="IPR036869">
    <property type="entry name" value="J_dom_sf"/>
</dbReference>